<accession>A0ABS1LG61</accession>
<feature type="transmembrane region" description="Helical" evidence="8">
    <location>
        <begin position="193"/>
        <end position="211"/>
    </location>
</feature>
<feature type="transmembrane region" description="Helical" evidence="8">
    <location>
        <begin position="217"/>
        <end position="235"/>
    </location>
</feature>
<evidence type="ECO:0000256" key="6">
    <source>
        <dbReference type="ARBA" id="ARBA00022989"/>
    </source>
</evidence>
<dbReference type="PANTHER" id="PTHR34979:SF1">
    <property type="entry name" value="INNER MEMBRANE PROTEIN YGAZ"/>
    <property type="match status" value="1"/>
</dbReference>
<name>A0ABS1LG61_9MICO</name>
<dbReference type="PANTHER" id="PTHR34979">
    <property type="entry name" value="INNER MEMBRANE PROTEIN YGAZ"/>
    <property type="match status" value="1"/>
</dbReference>
<dbReference type="Proteomes" id="UP000675409">
    <property type="component" value="Unassembled WGS sequence"/>
</dbReference>
<gene>
    <name evidence="9" type="ORF">HGK34_02700</name>
</gene>
<evidence type="ECO:0000256" key="1">
    <source>
        <dbReference type="ARBA" id="ARBA00004651"/>
    </source>
</evidence>
<keyword evidence="10" id="KW-1185">Reference proteome</keyword>
<feature type="transmembrane region" description="Helical" evidence="8">
    <location>
        <begin position="52"/>
        <end position="77"/>
    </location>
</feature>
<dbReference type="InterPro" id="IPR011606">
    <property type="entry name" value="Brnchd-chn_aa_trnsp_permease"/>
</dbReference>
<organism evidence="9 10">
    <name type="scientific">Myceligenerans indicum</name>
    <dbReference type="NCBI Taxonomy" id="2593663"/>
    <lineage>
        <taxon>Bacteria</taxon>
        <taxon>Bacillati</taxon>
        <taxon>Actinomycetota</taxon>
        <taxon>Actinomycetes</taxon>
        <taxon>Micrococcales</taxon>
        <taxon>Promicromonosporaceae</taxon>
        <taxon>Myceligenerans</taxon>
    </lineage>
</organism>
<evidence type="ECO:0000256" key="3">
    <source>
        <dbReference type="ARBA" id="ARBA00022448"/>
    </source>
</evidence>
<feature type="transmembrane region" description="Helical" evidence="8">
    <location>
        <begin position="166"/>
        <end position="186"/>
    </location>
</feature>
<reference evidence="9 10" key="1">
    <citation type="journal article" date="2021" name="Arch. Microbiol.">
        <title>Myceligenerans indicum sp. nov., an actinobacterium isolated from mangrove sediment of Sundarbans, India.</title>
        <authorList>
            <person name="Asha K."/>
            <person name="Bhadury P."/>
        </authorList>
    </citation>
    <scope>NUCLEOTIDE SEQUENCE [LARGE SCALE GENOMIC DNA]</scope>
    <source>
        <strain evidence="9 10">I2</strain>
    </source>
</reference>
<sequence length="243" mass="25277">MPEPAAVVTDSAASGRPAEVAAGRRTGLLASTALMPLGLALGVLVVHSGLDWWWAPAIAALILAGSLEFLMVGLLAAAAPFAQIAVTALLVNFRHVFYALSFPLHRVGGYGWKAYSTFALTDEAYALTAPAESEGWSRARILTVQATIQVSWVASVTLGAGLGALIPPWVVGLEFAVTALFAVLTIEAYRVRASIPLPILGLVCALAGLLISPANMLLIGMSLFVVALLASYGLAGRRRASRG</sequence>
<keyword evidence="5 8" id="KW-0812">Transmembrane</keyword>
<protein>
    <submittedName>
        <fullName evidence="9">Branched-chain amino acid ABC transporter permease</fullName>
    </submittedName>
</protein>
<proteinExistence type="inferred from homology"/>
<dbReference type="EMBL" id="JABBYC010000002">
    <property type="protein sequence ID" value="MBL0885200.1"/>
    <property type="molecule type" value="Genomic_DNA"/>
</dbReference>
<dbReference type="RefSeq" id="WP_201845037.1">
    <property type="nucleotide sequence ID" value="NZ_JABBYC010000002.1"/>
</dbReference>
<evidence type="ECO:0000256" key="2">
    <source>
        <dbReference type="ARBA" id="ARBA00010735"/>
    </source>
</evidence>
<keyword evidence="4" id="KW-1003">Cell membrane</keyword>
<comment type="subcellular location">
    <subcellularLocation>
        <location evidence="1">Cell membrane</location>
        <topology evidence="1">Multi-pass membrane protein</topology>
    </subcellularLocation>
</comment>
<evidence type="ECO:0000256" key="4">
    <source>
        <dbReference type="ARBA" id="ARBA00022475"/>
    </source>
</evidence>
<evidence type="ECO:0000256" key="7">
    <source>
        <dbReference type="ARBA" id="ARBA00023136"/>
    </source>
</evidence>
<keyword evidence="6 8" id="KW-1133">Transmembrane helix</keyword>
<evidence type="ECO:0000313" key="9">
    <source>
        <dbReference type="EMBL" id="MBL0885200.1"/>
    </source>
</evidence>
<comment type="similarity">
    <text evidence="2">Belongs to the AzlC family.</text>
</comment>
<keyword evidence="3" id="KW-0813">Transport</keyword>
<keyword evidence="7 8" id="KW-0472">Membrane</keyword>
<comment type="caution">
    <text evidence="9">The sequence shown here is derived from an EMBL/GenBank/DDBJ whole genome shotgun (WGS) entry which is preliminary data.</text>
</comment>
<evidence type="ECO:0000256" key="5">
    <source>
        <dbReference type="ARBA" id="ARBA00022692"/>
    </source>
</evidence>
<evidence type="ECO:0000256" key="8">
    <source>
        <dbReference type="SAM" id="Phobius"/>
    </source>
</evidence>
<dbReference type="Pfam" id="PF03591">
    <property type="entry name" value="AzlC"/>
    <property type="match status" value="1"/>
</dbReference>
<feature type="transmembrane region" description="Helical" evidence="8">
    <location>
        <begin position="26"/>
        <end position="46"/>
    </location>
</feature>
<evidence type="ECO:0000313" key="10">
    <source>
        <dbReference type="Proteomes" id="UP000675409"/>
    </source>
</evidence>